<dbReference type="InterPro" id="IPR010665">
    <property type="entry name" value="DUF1240"/>
</dbReference>
<sequence>MVSDNLWQFIIFKLSAICMIAFCVGLIYLCTVFMDIEDTYSLISLGDIIQYNGKTIICIGGVPLLIWVFFFSLRTLLHKGIKPLKKTSWIGNAWLGISIASCCLGFVMSFIIPFMFMFSSYTSCNTDTLSNYYVINPDLCKTIATHRWRDK</sequence>
<evidence type="ECO:0000313" key="2">
    <source>
        <dbReference type="EMBL" id="AVF37644.1"/>
    </source>
</evidence>
<evidence type="ECO:0000313" key="3">
    <source>
        <dbReference type="Proteomes" id="UP000239197"/>
    </source>
</evidence>
<keyword evidence="1" id="KW-0472">Membrane</keyword>
<protein>
    <recommendedName>
        <fullName evidence="4">DUF1240 domain-containing protein</fullName>
    </recommendedName>
</protein>
<organism evidence="2 3">
    <name type="scientific">Rahnella sikkimica</name>
    <dbReference type="NCBI Taxonomy" id="1805933"/>
    <lineage>
        <taxon>Bacteria</taxon>
        <taxon>Pseudomonadati</taxon>
        <taxon>Pseudomonadota</taxon>
        <taxon>Gammaproteobacteria</taxon>
        <taxon>Enterobacterales</taxon>
        <taxon>Yersiniaceae</taxon>
        <taxon>Rahnella</taxon>
    </lineage>
</organism>
<reference evidence="3" key="1">
    <citation type="submission" date="2017-01" db="EMBL/GenBank/DDBJ databases">
        <title>Genome sequence of Rouxiella sp. ERMR1:05.</title>
        <authorList>
            <person name="Kumar R."/>
            <person name="Singh D."/>
            <person name="Kumar S."/>
        </authorList>
    </citation>
    <scope>NUCLEOTIDE SEQUENCE [LARGE SCALE GENOMIC DNA]</scope>
    <source>
        <strain evidence="3">ERMR1:05</strain>
        <plasmid evidence="3">unnamed1</plasmid>
    </source>
</reference>
<keyword evidence="1" id="KW-1133">Transmembrane helix</keyword>
<keyword evidence="1" id="KW-0812">Transmembrane</keyword>
<feature type="transmembrane region" description="Helical" evidence="1">
    <location>
        <begin position="93"/>
        <end position="116"/>
    </location>
</feature>
<dbReference type="Pfam" id="PF06836">
    <property type="entry name" value="DUF1240"/>
    <property type="match status" value="1"/>
</dbReference>
<geneLocation type="plasmid" evidence="2 3">
    <name>unnamed1</name>
</geneLocation>
<proteinExistence type="predicted"/>
<gene>
    <name evidence="2" type="ORF">BV494_22225</name>
</gene>
<accession>A0A2L1UXN0</accession>
<dbReference type="KEGG" id="rox:BV494_22225"/>
<dbReference type="EMBL" id="CP019063">
    <property type="protein sequence ID" value="AVF37644.1"/>
    <property type="molecule type" value="Genomic_DNA"/>
</dbReference>
<feature type="transmembrane region" description="Helical" evidence="1">
    <location>
        <begin position="6"/>
        <end position="34"/>
    </location>
</feature>
<feature type="transmembrane region" description="Helical" evidence="1">
    <location>
        <begin position="55"/>
        <end position="73"/>
    </location>
</feature>
<dbReference type="OrthoDB" id="6630350at2"/>
<keyword evidence="2" id="KW-0614">Plasmid</keyword>
<dbReference type="RefSeq" id="WP_104924983.1">
    <property type="nucleotide sequence ID" value="NZ_CP019063.1"/>
</dbReference>
<dbReference type="AlphaFoldDB" id="A0A2L1UXN0"/>
<keyword evidence="3" id="KW-1185">Reference proteome</keyword>
<dbReference type="Proteomes" id="UP000239197">
    <property type="component" value="Plasmid unnamed1"/>
</dbReference>
<evidence type="ECO:0000256" key="1">
    <source>
        <dbReference type="SAM" id="Phobius"/>
    </source>
</evidence>
<evidence type="ECO:0008006" key="4">
    <source>
        <dbReference type="Google" id="ProtNLM"/>
    </source>
</evidence>
<name>A0A2L1UXN0_9GAMM</name>